<evidence type="ECO:0000313" key="2">
    <source>
        <dbReference type="EMBL" id="PLW87332.1"/>
    </source>
</evidence>
<comment type="caution">
    <text evidence="2">The sequence shown here is derived from an EMBL/GenBank/DDBJ whole genome shotgun (WGS) entry which is preliminary data.</text>
</comment>
<organism evidence="2 3">
    <name type="scientific">Halioglobus japonicus</name>
    <dbReference type="NCBI Taxonomy" id="930805"/>
    <lineage>
        <taxon>Bacteria</taxon>
        <taxon>Pseudomonadati</taxon>
        <taxon>Pseudomonadota</taxon>
        <taxon>Gammaproteobacteria</taxon>
        <taxon>Cellvibrionales</taxon>
        <taxon>Halieaceae</taxon>
        <taxon>Halioglobus</taxon>
    </lineage>
</organism>
<dbReference type="InterPro" id="IPR000073">
    <property type="entry name" value="AB_hydrolase_1"/>
</dbReference>
<dbReference type="Pfam" id="PF12697">
    <property type="entry name" value="Abhydrolase_6"/>
    <property type="match status" value="1"/>
</dbReference>
<dbReference type="GO" id="GO:0016787">
    <property type="term" value="F:hydrolase activity"/>
    <property type="evidence" value="ECO:0007669"/>
    <property type="project" value="UniProtKB-KW"/>
</dbReference>
<dbReference type="RefSeq" id="WP_084200590.1">
    <property type="nucleotide sequence ID" value="NZ_BMYL01000001.1"/>
</dbReference>
<dbReference type="InterPro" id="IPR050266">
    <property type="entry name" value="AB_hydrolase_sf"/>
</dbReference>
<dbReference type="SUPFAM" id="SSF53474">
    <property type="entry name" value="alpha/beta-Hydrolases"/>
    <property type="match status" value="1"/>
</dbReference>
<dbReference type="InterPro" id="IPR029058">
    <property type="entry name" value="AB_hydrolase_fold"/>
</dbReference>
<dbReference type="EMBL" id="PKUR01000001">
    <property type="protein sequence ID" value="PLW87332.1"/>
    <property type="molecule type" value="Genomic_DNA"/>
</dbReference>
<proteinExistence type="predicted"/>
<dbReference type="PANTHER" id="PTHR43798">
    <property type="entry name" value="MONOACYLGLYCEROL LIPASE"/>
    <property type="match status" value="1"/>
</dbReference>
<reference evidence="2 3" key="1">
    <citation type="submission" date="2018-01" db="EMBL/GenBank/DDBJ databases">
        <title>The draft genome sequence of Halioglobus japonicus S1-36.</title>
        <authorList>
            <person name="Du Z.-J."/>
            <person name="Shi M.-J."/>
        </authorList>
    </citation>
    <scope>NUCLEOTIDE SEQUENCE [LARGE SCALE GENOMIC DNA]</scope>
    <source>
        <strain evidence="2 3">S1-36</strain>
    </source>
</reference>
<dbReference type="Proteomes" id="UP000235162">
    <property type="component" value="Unassembled WGS sequence"/>
</dbReference>
<dbReference type="KEGG" id="hja:BST95_16510"/>
<dbReference type="Gene3D" id="3.40.50.1820">
    <property type="entry name" value="alpha/beta hydrolase"/>
    <property type="match status" value="1"/>
</dbReference>
<evidence type="ECO:0000313" key="3">
    <source>
        <dbReference type="Proteomes" id="UP000235162"/>
    </source>
</evidence>
<keyword evidence="3" id="KW-1185">Reference proteome</keyword>
<accession>A0AAP8SP51</accession>
<dbReference type="PANTHER" id="PTHR43798:SF33">
    <property type="entry name" value="HYDROLASE, PUTATIVE (AFU_ORTHOLOGUE AFUA_2G14860)-RELATED"/>
    <property type="match status" value="1"/>
</dbReference>
<gene>
    <name evidence="2" type="ORF">C0029_01690</name>
</gene>
<sequence>MRSPQQRIAGLLARAALHSTEVEHTTIAWQHWGGEGTPLLLVHGGFGSWTHWAANIEALRQSRNVWTLDLPGLGSSGDMPKPWTTEHFAELVLAGWRQLLGDTEFELAAFSFGAMIAGHVAALAGPQCQRCCLIGASGFGPLHKQVSLLPPPGPEVPAIEADPIHRENLARLMLYRKEAVDDLAVCIHSDNLARHRFRSRAMAGSNDLADVLPAINAHLVGIWGVHDATAGGIEQIQARRALMLASQPEAEFHILEDIGHWAMYESPETVNRLILGQLS</sequence>
<protein>
    <submittedName>
        <fullName evidence="2">Alpha/beta hydrolase</fullName>
    </submittedName>
</protein>
<dbReference type="GO" id="GO:0016020">
    <property type="term" value="C:membrane"/>
    <property type="evidence" value="ECO:0007669"/>
    <property type="project" value="TreeGrafter"/>
</dbReference>
<dbReference type="AlphaFoldDB" id="A0AAP8SP51"/>
<feature type="domain" description="AB hydrolase-1" evidence="1">
    <location>
        <begin position="39"/>
        <end position="272"/>
    </location>
</feature>
<evidence type="ECO:0000259" key="1">
    <source>
        <dbReference type="Pfam" id="PF12697"/>
    </source>
</evidence>
<name>A0AAP8SP51_9GAMM</name>
<keyword evidence="2" id="KW-0378">Hydrolase</keyword>